<keyword evidence="1" id="KW-1133">Transmembrane helix</keyword>
<proteinExistence type="predicted"/>
<dbReference type="OrthoDB" id="285651at2"/>
<dbReference type="Pfam" id="PF07596">
    <property type="entry name" value="SBP_bac_10"/>
    <property type="match status" value="1"/>
</dbReference>
<gene>
    <name evidence="3" type="ORF">C5Y83_17955</name>
</gene>
<dbReference type="InterPro" id="IPR011453">
    <property type="entry name" value="DUF1559"/>
</dbReference>
<dbReference type="RefSeq" id="WP_105331134.1">
    <property type="nucleotide sequence ID" value="NZ_PUHY01000012.1"/>
</dbReference>
<organism evidence="3 4">
    <name type="scientific">Blastopirellula marina</name>
    <dbReference type="NCBI Taxonomy" id="124"/>
    <lineage>
        <taxon>Bacteria</taxon>
        <taxon>Pseudomonadati</taxon>
        <taxon>Planctomycetota</taxon>
        <taxon>Planctomycetia</taxon>
        <taxon>Pirellulales</taxon>
        <taxon>Pirellulaceae</taxon>
        <taxon>Blastopirellula</taxon>
    </lineage>
</organism>
<keyword evidence="1" id="KW-0812">Transmembrane</keyword>
<evidence type="ECO:0000313" key="3">
    <source>
        <dbReference type="EMBL" id="PQO32122.1"/>
    </source>
</evidence>
<dbReference type="EMBL" id="PUHY01000012">
    <property type="protein sequence ID" value="PQO32122.1"/>
    <property type="molecule type" value="Genomic_DNA"/>
</dbReference>
<evidence type="ECO:0000313" key="4">
    <source>
        <dbReference type="Proteomes" id="UP000238322"/>
    </source>
</evidence>
<sequence length="248" mass="28290">MEVKTLRRHEKKPGKFSLQTLMASIAVVAVLCYGVNKIRQRTYGHFSHDRKSHAQQDAKMIALGLFINQTANPSGVANQYDSAGRPMHSWRVLLLPELERTDLFNQYDFNQPWDSPHNLKLVDKMPHCFASPFWQDEEANRKGLTPYRTIWSGEDNATERLGDWGEMFSPENRPIVIQDFANPVPWTKPDGIMLDQILARTTLDDPRMNGTLFIFTDGSVKVVAEEDRGRLEVLASEALGKSAFDRKD</sequence>
<feature type="domain" description="DUF1559" evidence="2">
    <location>
        <begin position="73"/>
        <end position="149"/>
    </location>
</feature>
<evidence type="ECO:0000259" key="2">
    <source>
        <dbReference type="Pfam" id="PF07596"/>
    </source>
</evidence>
<accession>A0A2S8FIY1</accession>
<reference evidence="3 4" key="1">
    <citation type="submission" date="2018-02" db="EMBL/GenBank/DDBJ databases">
        <title>Comparative genomes isolates from brazilian mangrove.</title>
        <authorList>
            <person name="Araujo J.E."/>
            <person name="Taketani R.G."/>
            <person name="Silva M.C.P."/>
            <person name="Loureco M.V."/>
            <person name="Andreote F.D."/>
        </authorList>
    </citation>
    <scope>NUCLEOTIDE SEQUENCE [LARGE SCALE GENOMIC DNA]</scope>
    <source>
        <strain evidence="3 4">Hex-1 MGV</strain>
    </source>
</reference>
<dbReference type="Proteomes" id="UP000238322">
    <property type="component" value="Unassembled WGS sequence"/>
</dbReference>
<protein>
    <recommendedName>
        <fullName evidence="2">DUF1559 domain-containing protein</fullName>
    </recommendedName>
</protein>
<keyword evidence="1" id="KW-0472">Membrane</keyword>
<feature type="transmembrane region" description="Helical" evidence="1">
    <location>
        <begin position="16"/>
        <end position="35"/>
    </location>
</feature>
<comment type="caution">
    <text evidence="3">The sequence shown here is derived from an EMBL/GenBank/DDBJ whole genome shotgun (WGS) entry which is preliminary data.</text>
</comment>
<dbReference type="AlphaFoldDB" id="A0A2S8FIY1"/>
<evidence type="ECO:0000256" key="1">
    <source>
        <dbReference type="SAM" id="Phobius"/>
    </source>
</evidence>
<name>A0A2S8FIY1_9BACT</name>